<sequence>MTELLQQVITEIQKLPADQQDAIASRLMAELKDEQRWTQQFESTTDKQWDDIANMVRQEITSGETVPLDEVFPIKP</sequence>
<dbReference type="Proteomes" id="UP000271624">
    <property type="component" value="Unassembled WGS sequence"/>
</dbReference>
<proteinExistence type="predicted"/>
<protein>
    <submittedName>
        <fullName evidence="1">Uncharacterized protein</fullName>
    </submittedName>
</protein>
<name>A0A3S1CD20_9CYAN</name>
<evidence type="ECO:0000313" key="1">
    <source>
        <dbReference type="EMBL" id="RUS99363.1"/>
    </source>
</evidence>
<dbReference type="RefSeq" id="WP_127085874.1">
    <property type="nucleotide sequence ID" value="NZ_RSCL01000026.1"/>
</dbReference>
<reference evidence="1" key="2">
    <citation type="journal article" date="2019" name="Genome Biol. Evol.">
        <title>Day and night: Metabolic profiles and evolutionary relationships of six axenic non-marine cyanobacteria.</title>
        <authorList>
            <person name="Will S.E."/>
            <person name="Henke P."/>
            <person name="Boedeker C."/>
            <person name="Huang S."/>
            <person name="Brinkmann H."/>
            <person name="Rohde M."/>
            <person name="Jarek M."/>
            <person name="Friedl T."/>
            <person name="Seufert S."/>
            <person name="Schumacher M."/>
            <person name="Overmann J."/>
            <person name="Neumann-Schaal M."/>
            <person name="Petersen J."/>
        </authorList>
    </citation>
    <scope>NUCLEOTIDE SEQUENCE [LARGE SCALE GENOMIC DNA]</scope>
    <source>
        <strain evidence="1">PCC 7102</strain>
    </source>
</reference>
<dbReference type="AlphaFoldDB" id="A0A3S1CD20"/>
<reference evidence="1" key="1">
    <citation type="submission" date="2018-12" db="EMBL/GenBank/DDBJ databases">
        <authorList>
            <person name="Will S."/>
            <person name="Neumann-Schaal M."/>
            <person name="Henke P."/>
        </authorList>
    </citation>
    <scope>NUCLEOTIDE SEQUENCE</scope>
    <source>
        <strain evidence="1">PCC 7102</strain>
    </source>
</reference>
<evidence type="ECO:0000313" key="2">
    <source>
        <dbReference type="Proteomes" id="UP000271624"/>
    </source>
</evidence>
<dbReference type="EMBL" id="RSCL01000026">
    <property type="protein sequence ID" value="RUS99363.1"/>
    <property type="molecule type" value="Genomic_DNA"/>
</dbReference>
<dbReference type="OrthoDB" id="5524515at2"/>
<keyword evidence="2" id="KW-1185">Reference proteome</keyword>
<organism evidence="1 2">
    <name type="scientific">Dulcicalothrix desertica PCC 7102</name>
    <dbReference type="NCBI Taxonomy" id="232991"/>
    <lineage>
        <taxon>Bacteria</taxon>
        <taxon>Bacillati</taxon>
        <taxon>Cyanobacteriota</taxon>
        <taxon>Cyanophyceae</taxon>
        <taxon>Nostocales</taxon>
        <taxon>Calotrichaceae</taxon>
        <taxon>Dulcicalothrix</taxon>
    </lineage>
</organism>
<comment type="caution">
    <text evidence="1">The sequence shown here is derived from an EMBL/GenBank/DDBJ whole genome shotgun (WGS) entry which is preliminary data.</text>
</comment>
<accession>A0A3S1CD20</accession>
<gene>
    <name evidence="1" type="ORF">DSM106972_078050</name>
</gene>